<organism evidence="1 2">
    <name type="scientific">Georgenia daeguensis</name>
    <dbReference type="NCBI Taxonomy" id="908355"/>
    <lineage>
        <taxon>Bacteria</taxon>
        <taxon>Bacillati</taxon>
        <taxon>Actinomycetota</taxon>
        <taxon>Actinomycetes</taxon>
        <taxon>Micrococcales</taxon>
        <taxon>Bogoriellaceae</taxon>
        <taxon>Georgenia</taxon>
    </lineage>
</organism>
<proteinExistence type="predicted"/>
<sequence length="219" mass="22169">MEGPSVAFLSSLPDHHCTESENLMNATATTAAPARRSRRVLVPLATLLAAGAVAVGSGATFTSTSSNAASGVASGTLAQSNSAEGEAIFALKNIKPGDVVTGELTLTNTGTLPATFSLTEKDSVNGFSDANLRLNIKDTAGTVVFDGTFGALKDGEKNPLGDFAAGTARTYVFTVSLDAAATNAEQGRSASATYVWDSVQLGGQETSFVDGVAAFVPGL</sequence>
<comment type="caution">
    <text evidence="1">The sequence shown here is derived from an EMBL/GenBank/DDBJ whole genome shotgun (WGS) entry which is preliminary data.</text>
</comment>
<evidence type="ECO:0000313" key="1">
    <source>
        <dbReference type="EMBL" id="GAA4286378.1"/>
    </source>
</evidence>
<dbReference type="EMBL" id="BAABBA010000003">
    <property type="protein sequence ID" value="GAA4286378.1"/>
    <property type="molecule type" value="Genomic_DNA"/>
</dbReference>
<dbReference type="Proteomes" id="UP001499841">
    <property type="component" value="Unassembled WGS sequence"/>
</dbReference>
<dbReference type="InterPro" id="IPR022121">
    <property type="entry name" value="Peptidase_M73_camelysin"/>
</dbReference>
<accession>A0ABP8ERN7</accession>
<name>A0ABP8ERN7_9MICO</name>
<evidence type="ECO:0008006" key="3">
    <source>
        <dbReference type="Google" id="ProtNLM"/>
    </source>
</evidence>
<dbReference type="Pfam" id="PF12389">
    <property type="entry name" value="Peptidase_M73"/>
    <property type="match status" value="1"/>
</dbReference>
<protein>
    <recommendedName>
        <fullName evidence="3">Camelysin metallo-endopeptidase</fullName>
    </recommendedName>
</protein>
<gene>
    <name evidence="1" type="ORF">GCM10022262_07370</name>
</gene>
<reference evidence="2" key="1">
    <citation type="journal article" date="2019" name="Int. J. Syst. Evol. Microbiol.">
        <title>The Global Catalogue of Microorganisms (GCM) 10K type strain sequencing project: providing services to taxonomists for standard genome sequencing and annotation.</title>
        <authorList>
            <consortium name="The Broad Institute Genomics Platform"/>
            <consortium name="The Broad Institute Genome Sequencing Center for Infectious Disease"/>
            <person name="Wu L."/>
            <person name="Ma J."/>
        </authorList>
    </citation>
    <scope>NUCLEOTIDE SEQUENCE [LARGE SCALE GENOMIC DNA]</scope>
    <source>
        <strain evidence="2">JCM 17459</strain>
    </source>
</reference>
<evidence type="ECO:0000313" key="2">
    <source>
        <dbReference type="Proteomes" id="UP001499841"/>
    </source>
</evidence>
<keyword evidence="2" id="KW-1185">Reference proteome</keyword>